<dbReference type="WBParaSite" id="jg18936">
    <property type="protein sequence ID" value="jg18936"/>
    <property type="gene ID" value="jg18936"/>
</dbReference>
<dbReference type="GO" id="GO:0042273">
    <property type="term" value="P:ribosomal large subunit biogenesis"/>
    <property type="evidence" value="ECO:0007669"/>
    <property type="project" value="TreeGrafter"/>
</dbReference>
<evidence type="ECO:0000256" key="4">
    <source>
        <dbReference type="SAM" id="MobiDB-lite"/>
    </source>
</evidence>
<keyword evidence="6" id="KW-1185">Reference proteome</keyword>
<dbReference type="InterPro" id="IPR007019">
    <property type="entry name" value="SURF6"/>
</dbReference>
<evidence type="ECO:0000313" key="6">
    <source>
        <dbReference type="Proteomes" id="UP000887574"/>
    </source>
</evidence>
<dbReference type="PANTHER" id="PTHR14369:SF0">
    <property type="entry name" value="SURFEIT LOCUS PROTEIN 6"/>
    <property type="match status" value="1"/>
</dbReference>
<reference evidence="7" key="1">
    <citation type="submission" date="2022-11" db="UniProtKB">
        <authorList>
            <consortium name="WormBaseParasite"/>
        </authorList>
    </citation>
    <scope>IDENTIFICATION</scope>
</reference>
<dbReference type="Proteomes" id="UP000887574">
    <property type="component" value="Unplaced"/>
</dbReference>
<feature type="compositionally biased region" description="Basic residues" evidence="4">
    <location>
        <begin position="224"/>
        <end position="237"/>
    </location>
</feature>
<dbReference type="PANTHER" id="PTHR14369">
    <property type="entry name" value="SURFEIT LOCUS PROTEIN 6"/>
    <property type="match status" value="1"/>
</dbReference>
<dbReference type="GO" id="GO:0042274">
    <property type="term" value="P:ribosomal small subunit biogenesis"/>
    <property type="evidence" value="ECO:0007669"/>
    <property type="project" value="TreeGrafter"/>
</dbReference>
<name>A0A915DE73_9BILA</name>
<accession>A0A915DE73</accession>
<dbReference type="GO" id="GO:0005730">
    <property type="term" value="C:nucleolus"/>
    <property type="evidence" value="ECO:0007669"/>
    <property type="project" value="TreeGrafter"/>
</dbReference>
<dbReference type="InterPro" id="IPR029190">
    <property type="entry name" value="Rrp14/SURF6_C"/>
</dbReference>
<feature type="region of interest" description="Disordered" evidence="4">
    <location>
        <begin position="207"/>
        <end position="259"/>
    </location>
</feature>
<keyword evidence="3" id="KW-0539">Nucleus</keyword>
<dbReference type="AlphaFoldDB" id="A0A915DE73"/>
<comment type="similarity">
    <text evidence="2">Belongs to the SURF6 family.</text>
</comment>
<comment type="subcellular location">
    <subcellularLocation>
        <location evidence="1">Nucleus</location>
    </subcellularLocation>
</comment>
<evidence type="ECO:0000256" key="3">
    <source>
        <dbReference type="ARBA" id="ARBA00023242"/>
    </source>
</evidence>
<feature type="region of interest" description="Disordered" evidence="4">
    <location>
        <begin position="85"/>
        <end position="109"/>
    </location>
</feature>
<proteinExistence type="inferred from homology"/>
<evidence type="ECO:0000259" key="5">
    <source>
        <dbReference type="Pfam" id="PF04935"/>
    </source>
</evidence>
<dbReference type="Pfam" id="PF04935">
    <property type="entry name" value="SURF6"/>
    <property type="match status" value="1"/>
</dbReference>
<dbReference type="GO" id="GO:0003723">
    <property type="term" value="F:RNA binding"/>
    <property type="evidence" value="ECO:0007669"/>
    <property type="project" value="TreeGrafter"/>
</dbReference>
<feature type="domain" description="Ribosomal RNA-processing protein 14/surfeit locus protein 6 C-terminal" evidence="5">
    <location>
        <begin position="51"/>
        <end position="253"/>
    </location>
</feature>
<sequence length="259" mass="29394">MVETGDFASVVDSKITANLDLIPVQNWGFDKKVLETMKAQKHTLVNKHMAKAERKTISTAEKQQIARAAGGVFNTISEITMNWMHPEKKPSSNSSQPAAKKSKKDDDEVNKDVLAESTLAYSNLKFSVAGDEKKKLSKKAKRNKFTGKDYERLLDKATVRADKLDRIRETNPGKAKTIEESIQWERAMSRAIGTKVKDNVDLLKKGLKSKIKKKSKSKADWQERKKKQEGRTAHKQKKREENIKKKKTRGKNGRRVKSS</sequence>
<evidence type="ECO:0000256" key="2">
    <source>
        <dbReference type="ARBA" id="ARBA00005904"/>
    </source>
</evidence>
<evidence type="ECO:0000313" key="7">
    <source>
        <dbReference type="WBParaSite" id="jg18936"/>
    </source>
</evidence>
<feature type="compositionally biased region" description="Basic residues" evidence="4">
    <location>
        <begin position="244"/>
        <end position="259"/>
    </location>
</feature>
<dbReference type="GO" id="GO:0003677">
    <property type="term" value="F:DNA binding"/>
    <property type="evidence" value="ECO:0007669"/>
    <property type="project" value="TreeGrafter"/>
</dbReference>
<evidence type="ECO:0000256" key="1">
    <source>
        <dbReference type="ARBA" id="ARBA00004123"/>
    </source>
</evidence>
<protein>
    <submittedName>
        <fullName evidence="7">Ribosomal RNA-processing protein 14/surfeit locus protein 6 C-terminal domain-containing protein</fullName>
    </submittedName>
</protein>
<feature type="compositionally biased region" description="Basic residues" evidence="4">
    <location>
        <begin position="207"/>
        <end position="216"/>
    </location>
</feature>
<organism evidence="6 7">
    <name type="scientific">Ditylenchus dipsaci</name>
    <dbReference type="NCBI Taxonomy" id="166011"/>
    <lineage>
        <taxon>Eukaryota</taxon>
        <taxon>Metazoa</taxon>
        <taxon>Ecdysozoa</taxon>
        <taxon>Nematoda</taxon>
        <taxon>Chromadorea</taxon>
        <taxon>Rhabditida</taxon>
        <taxon>Tylenchina</taxon>
        <taxon>Tylenchomorpha</taxon>
        <taxon>Sphaerularioidea</taxon>
        <taxon>Anguinidae</taxon>
        <taxon>Anguininae</taxon>
        <taxon>Ditylenchus</taxon>
    </lineage>
</organism>